<dbReference type="EMBL" id="CP011452">
    <property type="protein sequence ID" value="AKH41689.1"/>
    <property type="molecule type" value="Genomic_DNA"/>
</dbReference>
<keyword evidence="3" id="KW-0520">NAD</keyword>
<evidence type="ECO:0000313" key="6">
    <source>
        <dbReference type="Proteomes" id="UP000034392"/>
    </source>
</evidence>
<keyword evidence="2 3" id="KW-0813">Transport</keyword>
<dbReference type="PANTHER" id="PTHR10884">
    <property type="entry name" value="NADH DEHYDROGENASE UBIQUINONE IRON-SULFUR PROTEIN 3"/>
    <property type="match status" value="1"/>
</dbReference>
<evidence type="ECO:0000256" key="1">
    <source>
        <dbReference type="ARBA" id="ARBA00007569"/>
    </source>
</evidence>
<dbReference type="KEGG" id="aay:WYH_00633"/>
<dbReference type="InterPro" id="IPR010218">
    <property type="entry name" value="NADH_DH_suC"/>
</dbReference>
<evidence type="ECO:0000256" key="2">
    <source>
        <dbReference type="ARBA" id="ARBA00022448"/>
    </source>
</evidence>
<keyword evidence="3" id="KW-0472">Membrane</keyword>
<dbReference type="Pfam" id="PF00329">
    <property type="entry name" value="Complex1_30kDa"/>
    <property type="match status" value="1"/>
</dbReference>
<dbReference type="InterPro" id="IPR001268">
    <property type="entry name" value="NADH_UbQ_OxRdtase_30kDa_su"/>
</dbReference>
<feature type="region of interest" description="Disordered" evidence="4">
    <location>
        <begin position="206"/>
        <end position="285"/>
    </location>
</feature>
<comment type="similarity">
    <text evidence="1 3">Belongs to the complex I 30 kDa subunit family.</text>
</comment>
<comment type="subcellular location">
    <subcellularLocation>
        <location evidence="3">Cell membrane</location>
        <topology evidence="3">Peripheral membrane protein</topology>
        <orientation evidence="3">Cytoplasmic side</orientation>
    </subcellularLocation>
</comment>
<comment type="catalytic activity">
    <reaction evidence="3">
        <text>a quinone + NADH + 5 H(+)(in) = a quinol + NAD(+) + 4 H(+)(out)</text>
        <dbReference type="Rhea" id="RHEA:57888"/>
        <dbReference type="ChEBI" id="CHEBI:15378"/>
        <dbReference type="ChEBI" id="CHEBI:24646"/>
        <dbReference type="ChEBI" id="CHEBI:57540"/>
        <dbReference type="ChEBI" id="CHEBI:57945"/>
        <dbReference type="ChEBI" id="CHEBI:132124"/>
    </reaction>
</comment>
<dbReference type="PANTHER" id="PTHR10884:SF14">
    <property type="entry name" value="NADH DEHYDROGENASE [UBIQUINONE] IRON-SULFUR PROTEIN 3, MITOCHONDRIAL"/>
    <property type="match status" value="1"/>
</dbReference>
<feature type="compositionally biased region" description="Basic and acidic residues" evidence="4">
    <location>
        <begin position="246"/>
        <end position="266"/>
    </location>
</feature>
<dbReference type="PATRIC" id="fig|1267766.3.peg.639"/>
<organism evidence="5 6">
    <name type="scientific">Croceibacterium atlanticum</name>
    <dbReference type="NCBI Taxonomy" id="1267766"/>
    <lineage>
        <taxon>Bacteria</taxon>
        <taxon>Pseudomonadati</taxon>
        <taxon>Pseudomonadota</taxon>
        <taxon>Alphaproteobacteria</taxon>
        <taxon>Sphingomonadales</taxon>
        <taxon>Erythrobacteraceae</taxon>
        <taxon>Croceibacterium</taxon>
    </lineage>
</organism>
<dbReference type="RefSeq" id="WP_046902676.1">
    <property type="nucleotide sequence ID" value="NZ_CP011452.2"/>
</dbReference>
<reference evidence="5" key="1">
    <citation type="submission" date="2015-05" db="EMBL/GenBank/DDBJ databases">
        <title>The complete genome of Altererythrobacter atlanticus strain 26DY36.</title>
        <authorList>
            <person name="Wu Y.-H."/>
            <person name="Cheng H."/>
            <person name="Wu X.-W."/>
        </authorList>
    </citation>
    <scope>NUCLEOTIDE SEQUENCE [LARGE SCALE GENOMIC DNA]</scope>
    <source>
        <strain evidence="5">26DY36</strain>
    </source>
</reference>
<dbReference type="Proteomes" id="UP000034392">
    <property type="component" value="Chromosome"/>
</dbReference>
<dbReference type="InterPro" id="IPR037232">
    <property type="entry name" value="NADH_quin_OxRdtase_su_C/D-like"/>
</dbReference>
<comment type="function">
    <text evidence="3">NDH-1 shuttles electrons from NADH, via FMN and iron-sulfur (Fe-S) centers, to quinones in the respiratory chain. The immediate electron acceptor for the enzyme in this species is believed to be ubiquinone. Couples the redox reaction to proton translocation (for every two electrons transferred, four hydrogen ions are translocated across the cytoplasmic membrane), and thus conserves the redox energy in a proton gradient.</text>
</comment>
<dbReference type="EC" id="7.1.1.-" evidence="3"/>
<dbReference type="GO" id="GO:0005886">
    <property type="term" value="C:plasma membrane"/>
    <property type="evidence" value="ECO:0007669"/>
    <property type="project" value="UniProtKB-SubCell"/>
</dbReference>
<protein>
    <recommendedName>
        <fullName evidence="3">NADH-quinone oxidoreductase subunit C</fullName>
        <ecNumber evidence="3">7.1.1.-</ecNumber>
    </recommendedName>
    <alternativeName>
        <fullName evidence="3">NADH dehydrogenase I subunit C</fullName>
    </alternativeName>
    <alternativeName>
        <fullName evidence="3">NDH-1 subunit C</fullName>
    </alternativeName>
</protein>
<dbReference type="HAMAP" id="MF_01357">
    <property type="entry name" value="NDH1_NuoC"/>
    <property type="match status" value="1"/>
</dbReference>
<keyword evidence="3" id="KW-0830">Ubiquinone</keyword>
<dbReference type="Gene3D" id="3.30.460.80">
    <property type="entry name" value="NADH:ubiquinone oxidoreductase, 30kDa subunit"/>
    <property type="match status" value="1"/>
</dbReference>
<dbReference type="GO" id="GO:0050136">
    <property type="term" value="F:NADH dehydrogenase (quinone) (non-electrogenic) activity"/>
    <property type="evidence" value="ECO:0007669"/>
    <property type="project" value="UniProtKB-UniRule"/>
</dbReference>
<dbReference type="NCBIfam" id="TIGR01961">
    <property type="entry name" value="NuoC_fam"/>
    <property type="match status" value="1"/>
</dbReference>
<sequence>MASVLHSAPRIAEIEGIADSFAAALGDMLLSSKSEHGELVLTVARDRIEDALRLLRDDFEYQQLMEIAGVDYPQRPERFEIVYMLLSVTRNHRILVKCSAAEDTPVPTVTTLWPVAGWLEREVYDMYGVLFEGNTDLRRILTDYGFEGHPFRKDFPLTGYQELRYSEEDKRVVYEPVELAQDFRSFDFMSPWEGADYVLPGDEKAEAPAVDTPATTESTKDTGAGKKADAKAADRESSGAPATEGKGGKDTDAPEPTEDRPDEPVRKGKSPQTKGATEVDKEEGE</sequence>
<dbReference type="GO" id="GO:0008137">
    <property type="term" value="F:NADH dehydrogenase (ubiquinone) activity"/>
    <property type="evidence" value="ECO:0007669"/>
    <property type="project" value="InterPro"/>
</dbReference>
<evidence type="ECO:0000256" key="4">
    <source>
        <dbReference type="SAM" id="MobiDB-lite"/>
    </source>
</evidence>
<proteinExistence type="inferred from homology"/>
<keyword evidence="3" id="KW-0874">Quinone</keyword>
<evidence type="ECO:0000256" key="3">
    <source>
        <dbReference type="HAMAP-Rule" id="MF_01357"/>
    </source>
</evidence>
<dbReference type="AlphaFoldDB" id="A0A0F7KQ63"/>
<accession>A0A0F7KQ63</accession>
<dbReference type="SUPFAM" id="SSF143243">
    <property type="entry name" value="Nqo5-like"/>
    <property type="match status" value="1"/>
</dbReference>
<keyword evidence="6" id="KW-1185">Reference proteome</keyword>
<feature type="compositionally biased region" description="Basic and acidic residues" evidence="4">
    <location>
        <begin position="218"/>
        <end position="237"/>
    </location>
</feature>
<dbReference type="GO" id="GO:0048038">
    <property type="term" value="F:quinone binding"/>
    <property type="evidence" value="ECO:0007669"/>
    <property type="project" value="UniProtKB-KW"/>
</dbReference>
<keyword evidence="3" id="KW-1278">Translocase</keyword>
<comment type="subunit">
    <text evidence="3">NDH-1 is composed of 14 different subunits. Subunits NuoB, C, D, E, F, and G constitute the peripheral sector of the complex.</text>
</comment>
<gene>
    <name evidence="5" type="primary">nuoC1</name>
    <name evidence="3" type="synonym">nuoC</name>
    <name evidence="5" type="ORF">WYH_00633</name>
</gene>
<name>A0A0F7KQ63_9SPHN</name>
<keyword evidence="3" id="KW-1003">Cell membrane</keyword>
<dbReference type="STRING" id="1267766.WYH_00633"/>
<dbReference type="NCBIfam" id="NF004733">
    <property type="entry name" value="PRK06074.1-5"/>
    <property type="match status" value="1"/>
</dbReference>
<dbReference type="OrthoDB" id="9803286at2"/>
<keyword evidence="5" id="KW-0560">Oxidoreductase</keyword>
<evidence type="ECO:0000313" key="5">
    <source>
        <dbReference type="EMBL" id="AKH41689.1"/>
    </source>
</evidence>